<protein>
    <submittedName>
        <fullName evidence="1">GD21674</fullName>
    </submittedName>
</protein>
<dbReference type="Proteomes" id="UP000000304">
    <property type="component" value="Chromosome 2L"/>
</dbReference>
<organism evidence="1 2">
    <name type="scientific">Drosophila simulans</name>
    <name type="common">Fruit fly</name>
    <dbReference type="NCBI Taxonomy" id="7240"/>
    <lineage>
        <taxon>Eukaryota</taxon>
        <taxon>Metazoa</taxon>
        <taxon>Ecdysozoa</taxon>
        <taxon>Arthropoda</taxon>
        <taxon>Hexapoda</taxon>
        <taxon>Insecta</taxon>
        <taxon>Pterygota</taxon>
        <taxon>Neoptera</taxon>
        <taxon>Endopterygota</taxon>
        <taxon>Diptera</taxon>
        <taxon>Brachycera</taxon>
        <taxon>Muscomorpha</taxon>
        <taxon>Ephydroidea</taxon>
        <taxon>Drosophilidae</taxon>
        <taxon>Drosophila</taxon>
        <taxon>Sophophora</taxon>
    </lineage>
</organism>
<dbReference type="OMA" id="VSWEQHV"/>
<gene>
    <name evidence="1" type="primary">Dsim\GD21674</name>
    <name evidence="1" type="ORF">Dsim_GD21674</name>
</gene>
<evidence type="ECO:0000313" key="1">
    <source>
        <dbReference type="EMBL" id="EDX05667.1"/>
    </source>
</evidence>
<name>B4Q3V1_DROSI</name>
<dbReference type="HOGENOM" id="CLU_2778598_0_0_1"/>
<keyword evidence="2" id="KW-1185">Reference proteome</keyword>
<dbReference type="AlphaFoldDB" id="B4Q3V1"/>
<reference evidence="1 2" key="1">
    <citation type="journal article" date="2007" name="Nature">
        <title>Evolution of genes and genomes on the Drosophila phylogeny.</title>
        <authorList>
            <consortium name="Drosophila 12 Genomes Consortium"/>
            <person name="Clark A.G."/>
            <person name="Eisen M.B."/>
            <person name="Smith D.R."/>
            <person name="Bergman C.M."/>
            <person name="Oliver B."/>
            <person name="Markow T.A."/>
            <person name="Kaufman T.C."/>
            <person name="Kellis M."/>
            <person name="Gelbart W."/>
            <person name="Iyer V.N."/>
            <person name="Pollard D.A."/>
            <person name="Sackton T.B."/>
            <person name="Larracuente A.M."/>
            <person name="Singh N.D."/>
            <person name="Abad J.P."/>
            <person name="Abt D.N."/>
            <person name="Adryan B."/>
            <person name="Aguade M."/>
            <person name="Akashi H."/>
            <person name="Anderson W.W."/>
            <person name="Aquadro C.F."/>
            <person name="Ardell D.H."/>
            <person name="Arguello R."/>
            <person name="Artieri C.G."/>
            <person name="Barbash D.A."/>
            <person name="Barker D."/>
            <person name="Barsanti P."/>
            <person name="Batterham P."/>
            <person name="Batzoglou S."/>
            <person name="Begun D."/>
            <person name="Bhutkar A."/>
            <person name="Blanco E."/>
            <person name="Bosak S.A."/>
            <person name="Bradley R.K."/>
            <person name="Brand A.D."/>
            <person name="Brent M.R."/>
            <person name="Brooks A.N."/>
            <person name="Brown R.H."/>
            <person name="Butlin R.K."/>
            <person name="Caggese C."/>
            <person name="Calvi B.R."/>
            <person name="Bernardo de Carvalho A."/>
            <person name="Caspi A."/>
            <person name="Castrezana S."/>
            <person name="Celniker S.E."/>
            <person name="Chang J.L."/>
            <person name="Chapple C."/>
            <person name="Chatterji S."/>
            <person name="Chinwalla A."/>
            <person name="Civetta A."/>
            <person name="Clifton S.W."/>
            <person name="Comeron J.M."/>
            <person name="Costello J.C."/>
            <person name="Coyne J.A."/>
            <person name="Daub J."/>
            <person name="David R.G."/>
            <person name="Delcher A.L."/>
            <person name="Delehaunty K."/>
            <person name="Do C.B."/>
            <person name="Ebling H."/>
            <person name="Edwards K."/>
            <person name="Eickbush T."/>
            <person name="Evans J.D."/>
            <person name="Filipski A."/>
            <person name="Findeiss S."/>
            <person name="Freyhult E."/>
            <person name="Fulton L."/>
            <person name="Fulton R."/>
            <person name="Garcia A.C."/>
            <person name="Gardiner A."/>
            <person name="Garfield D.A."/>
            <person name="Garvin B.E."/>
            <person name="Gibson G."/>
            <person name="Gilbert D."/>
            <person name="Gnerre S."/>
            <person name="Godfrey J."/>
            <person name="Good R."/>
            <person name="Gotea V."/>
            <person name="Gravely B."/>
            <person name="Greenberg A.J."/>
            <person name="Griffiths-Jones S."/>
            <person name="Gross S."/>
            <person name="Guigo R."/>
            <person name="Gustafson E.A."/>
            <person name="Haerty W."/>
            <person name="Hahn M.W."/>
            <person name="Halligan D.L."/>
            <person name="Halpern A.L."/>
            <person name="Halter G.M."/>
            <person name="Han M.V."/>
            <person name="Heger A."/>
            <person name="Hillier L."/>
            <person name="Hinrichs A.S."/>
            <person name="Holmes I."/>
            <person name="Hoskins R.A."/>
            <person name="Hubisz M.J."/>
            <person name="Hultmark D."/>
            <person name="Huntley M.A."/>
            <person name="Jaffe D.B."/>
            <person name="Jagadeeshan S."/>
            <person name="Jeck W.R."/>
            <person name="Johnson J."/>
            <person name="Jones C.D."/>
            <person name="Jordan W.C."/>
            <person name="Karpen G.H."/>
            <person name="Kataoka E."/>
            <person name="Keightley P.D."/>
            <person name="Kheradpour P."/>
            <person name="Kirkness E.F."/>
            <person name="Koerich L.B."/>
            <person name="Kristiansen K."/>
            <person name="Kudrna D."/>
            <person name="Kulathinal R.J."/>
            <person name="Kumar S."/>
            <person name="Kwok R."/>
            <person name="Lander E."/>
            <person name="Langley C.H."/>
            <person name="Lapoint R."/>
            <person name="Lazzaro B.P."/>
            <person name="Lee S.J."/>
            <person name="Levesque L."/>
            <person name="Li R."/>
            <person name="Lin C.F."/>
            <person name="Lin M.F."/>
            <person name="Lindblad-Toh K."/>
            <person name="Llopart A."/>
            <person name="Long M."/>
            <person name="Low L."/>
            <person name="Lozovsky E."/>
            <person name="Lu J."/>
            <person name="Luo M."/>
            <person name="Machado C.A."/>
            <person name="Makalowski W."/>
            <person name="Marzo M."/>
            <person name="Matsuda M."/>
            <person name="Matzkin L."/>
            <person name="McAllister B."/>
            <person name="McBride C.S."/>
            <person name="McKernan B."/>
            <person name="McKernan K."/>
            <person name="Mendez-Lago M."/>
            <person name="Minx P."/>
            <person name="Mollenhauer M.U."/>
            <person name="Montooth K."/>
            <person name="Mount S.M."/>
            <person name="Mu X."/>
            <person name="Myers E."/>
            <person name="Negre B."/>
            <person name="Newfeld S."/>
            <person name="Nielsen R."/>
            <person name="Noor M.A."/>
            <person name="O'Grady P."/>
            <person name="Pachter L."/>
            <person name="Papaceit M."/>
            <person name="Parisi M.J."/>
            <person name="Parisi M."/>
            <person name="Parts L."/>
            <person name="Pedersen J.S."/>
            <person name="Pesole G."/>
            <person name="Phillippy A.M."/>
            <person name="Ponting C.P."/>
            <person name="Pop M."/>
            <person name="Porcelli D."/>
            <person name="Powell J.R."/>
            <person name="Prohaska S."/>
            <person name="Pruitt K."/>
            <person name="Puig M."/>
            <person name="Quesneville H."/>
            <person name="Ram K.R."/>
            <person name="Rand D."/>
            <person name="Rasmussen M.D."/>
            <person name="Reed L.K."/>
            <person name="Reenan R."/>
            <person name="Reily A."/>
            <person name="Remington K.A."/>
            <person name="Rieger T.T."/>
            <person name="Ritchie M.G."/>
            <person name="Robin C."/>
            <person name="Rogers Y.H."/>
            <person name="Rohde C."/>
            <person name="Rozas J."/>
            <person name="Rubenfield M.J."/>
            <person name="Ruiz A."/>
            <person name="Russo S."/>
            <person name="Salzberg S.L."/>
            <person name="Sanchez-Gracia A."/>
            <person name="Saranga D.J."/>
            <person name="Sato H."/>
            <person name="Schaeffer S.W."/>
            <person name="Schatz M.C."/>
            <person name="Schlenke T."/>
            <person name="Schwartz R."/>
            <person name="Segarra C."/>
            <person name="Singh R.S."/>
            <person name="Sirot L."/>
            <person name="Sirota M."/>
            <person name="Sisneros N.B."/>
            <person name="Smith C.D."/>
            <person name="Smith T.F."/>
            <person name="Spieth J."/>
            <person name="Stage D.E."/>
            <person name="Stark A."/>
            <person name="Stephan W."/>
            <person name="Strausberg R.L."/>
            <person name="Strempel S."/>
            <person name="Sturgill D."/>
            <person name="Sutton G."/>
            <person name="Sutton G.G."/>
            <person name="Tao W."/>
            <person name="Teichmann S."/>
            <person name="Tobari Y.N."/>
            <person name="Tomimura Y."/>
            <person name="Tsolas J.M."/>
            <person name="Valente V.L."/>
            <person name="Venter E."/>
            <person name="Venter J.C."/>
            <person name="Vicario S."/>
            <person name="Vieira F.G."/>
            <person name="Vilella A.J."/>
            <person name="Villasante A."/>
            <person name="Walenz B."/>
            <person name="Wang J."/>
            <person name="Wasserman M."/>
            <person name="Watts T."/>
            <person name="Wilson D."/>
            <person name="Wilson R.K."/>
            <person name="Wing R.A."/>
            <person name="Wolfner M.F."/>
            <person name="Wong A."/>
            <person name="Wong G.K."/>
            <person name="Wu C.I."/>
            <person name="Wu G."/>
            <person name="Yamamoto D."/>
            <person name="Yang H.P."/>
            <person name="Yang S.P."/>
            <person name="Yorke J.A."/>
            <person name="Yoshida K."/>
            <person name="Zdobnov E."/>
            <person name="Zhang P."/>
            <person name="Zhang Y."/>
            <person name="Zimin A.V."/>
            <person name="Baldwin J."/>
            <person name="Abdouelleil A."/>
            <person name="Abdulkadir J."/>
            <person name="Abebe A."/>
            <person name="Abera B."/>
            <person name="Abreu J."/>
            <person name="Acer S.C."/>
            <person name="Aftuck L."/>
            <person name="Alexander A."/>
            <person name="An P."/>
            <person name="Anderson E."/>
            <person name="Anderson S."/>
            <person name="Arachi H."/>
            <person name="Azer M."/>
            <person name="Bachantsang P."/>
            <person name="Barry A."/>
            <person name="Bayul T."/>
            <person name="Berlin A."/>
            <person name="Bessette D."/>
            <person name="Bloom T."/>
            <person name="Blye J."/>
            <person name="Boguslavskiy L."/>
            <person name="Bonnet C."/>
            <person name="Boukhgalter B."/>
            <person name="Bourzgui I."/>
            <person name="Brown A."/>
            <person name="Cahill P."/>
            <person name="Channer S."/>
            <person name="Cheshatsang Y."/>
            <person name="Chuda L."/>
            <person name="Citroen M."/>
            <person name="Collymore A."/>
            <person name="Cooke P."/>
            <person name="Costello M."/>
            <person name="D'Aco K."/>
            <person name="Daza R."/>
            <person name="De Haan G."/>
            <person name="DeGray S."/>
            <person name="DeMaso C."/>
            <person name="Dhargay N."/>
            <person name="Dooley K."/>
            <person name="Dooley E."/>
            <person name="Doricent M."/>
            <person name="Dorje P."/>
            <person name="Dorjee K."/>
            <person name="Dupes A."/>
            <person name="Elong R."/>
            <person name="Falk J."/>
            <person name="Farina A."/>
            <person name="Faro S."/>
            <person name="Ferguson D."/>
            <person name="Fisher S."/>
            <person name="Foley C.D."/>
            <person name="Franke A."/>
            <person name="Friedrich D."/>
            <person name="Gadbois L."/>
            <person name="Gearin G."/>
            <person name="Gearin C.R."/>
            <person name="Giannoukos G."/>
            <person name="Goode T."/>
            <person name="Graham J."/>
            <person name="Grandbois E."/>
            <person name="Grewal S."/>
            <person name="Gyaltsen K."/>
            <person name="Hafez N."/>
            <person name="Hagos B."/>
            <person name="Hall J."/>
            <person name="Henson C."/>
            <person name="Hollinger A."/>
            <person name="Honan T."/>
            <person name="Huard M.D."/>
            <person name="Hughes L."/>
            <person name="Hurhula B."/>
            <person name="Husby M.E."/>
            <person name="Kamat A."/>
            <person name="Kanga B."/>
            <person name="Kashin S."/>
            <person name="Khazanovich D."/>
            <person name="Kisner P."/>
            <person name="Lance K."/>
            <person name="Lara M."/>
            <person name="Lee W."/>
            <person name="Lennon N."/>
            <person name="Letendre F."/>
            <person name="LeVine R."/>
            <person name="Lipovsky A."/>
            <person name="Liu X."/>
            <person name="Liu J."/>
            <person name="Liu S."/>
            <person name="Lokyitsang T."/>
            <person name="Lokyitsang Y."/>
            <person name="Lubonja R."/>
            <person name="Lui A."/>
            <person name="MacDonald P."/>
            <person name="Magnisalis V."/>
            <person name="Maru K."/>
            <person name="Matthews C."/>
            <person name="McCusker W."/>
            <person name="McDonough S."/>
            <person name="Mehta T."/>
            <person name="Meldrim J."/>
            <person name="Meneus L."/>
            <person name="Mihai O."/>
            <person name="Mihalev A."/>
            <person name="Mihova T."/>
            <person name="Mittelman R."/>
            <person name="Mlenga V."/>
            <person name="Montmayeur A."/>
            <person name="Mulrain L."/>
            <person name="Navidi A."/>
            <person name="Naylor J."/>
            <person name="Negash T."/>
            <person name="Nguyen T."/>
            <person name="Nguyen N."/>
            <person name="Nicol R."/>
            <person name="Norbu C."/>
            <person name="Norbu N."/>
            <person name="Novod N."/>
            <person name="O'Neill B."/>
            <person name="Osman S."/>
            <person name="Markiewicz E."/>
            <person name="Oyono O.L."/>
            <person name="Patti C."/>
            <person name="Phunkhang P."/>
            <person name="Pierre F."/>
            <person name="Priest M."/>
            <person name="Raghuraman S."/>
            <person name="Rege F."/>
            <person name="Reyes R."/>
            <person name="Rise C."/>
            <person name="Rogov P."/>
            <person name="Ross K."/>
            <person name="Ryan E."/>
            <person name="Settipalli S."/>
            <person name="Shea T."/>
            <person name="Sherpa N."/>
            <person name="Shi L."/>
            <person name="Shih D."/>
            <person name="Sparrow T."/>
            <person name="Spaulding J."/>
            <person name="Stalker J."/>
            <person name="Stange-Thomann N."/>
            <person name="Stavropoulos S."/>
            <person name="Stone C."/>
            <person name="Strader C."/>
            <person name="Tesfaye S."/>
            <person name="Thomson T."/>
            <person name="Thoulutsang Y."/>
            <person name="Thoulutsang D."/>
            <person name="Topham K."/>
            <person name="Topping I."/>
            <person name="Tsamla T."/>
            <person name="Vassiliev H."/>
            <person name="Vo A."/>
            <person name="Wangchuk T."/>
            <person name="Wangdi T."/>
            <person name="Weiand M."/>
            <person name="Wilkinson J."/>
            <person name="Wilson A."/>
            <person name="Yadav S."/>
            <person name="Young G."/>
            <person name="Yu Q."/>
            <person name="Zembek L."/>
            <person name="Zhong D."/>
            <person name="Zimmer A."/>
            <person name="Zwirko Z."/>
            <person name="Jaffe D.B."/>
            <person name="Alvarez P."/>
            <person name="Brockman W."/>
            <person name="Butler J."/>
            <person name="Chin C."/>
            <person name="Gnerre S."/>
            <person name="Grabherr M."/>
            <person name="Kleber M."/>
            <person name="Mauceli E."/>
            <person name="MacCallum I."/>
        </authorList>
    </citation>
    <scope>NUCLEOTIDE SEQUENCE [LARGE SCALE GENOMIC DNA]</scope>
    <source>
        <strain evidence="2">white501</strain>
    </source>
</reference>
<proteinExistence type="predicted"/>
<dbReference type="EMBL" id="CM000361">
    <property type="protein sequence ID" value="EDX05667.1"/>
    <property type="molecule type" value="Genomic_DNA"/>
</dbReference>
<evidence type="ECO:0000313" key="2">
    <source>
        <dbReference type="Proteomes" id="UP000000304"/>
    </source>
</evidence>
<accession>B4Q3V1</accession>
<sequence>MHYHILYSMLYIILDPSRKPRLEPTAKLTTAVLTADFASLDLRHIDVVSWEQHVRLSRSSALLLGTFGN</sequence>